<protein>
    <submittedName>
        <fullName evidence="3">Hydrolase</fullName>
    </submittedName>
</protein>
<accession>M0N045</accession>
<dbReference type="RefSeq" id="WP_005044567.1">
    <property type="nucleotide sequence ID" value="NZ_AOME01000070.1"/>
</dbReference>
<dbReference type="InterPro" id="IPR036866">
    <property type="entry name" value="RibonucZ/Hydroxyglut_hydro"/>
</dbReference>
<dbReference type="PATRIC" id="fig|1227456.3.peg.2976"/>
<dbReference type="Gene3D" id="3.60.15.10">
    <property type="entry name" value="Ribonuclease Z/Hydroxyacylglutathione hydrolase-like"/>
    <property type="match status" value="1"/>
</dbReference>
<dbReference type="PANTHER" id="PTHR46018:SF2">
    <property type="entry name" value="ZINC PHOSPHODIESTERASE ELAC PROTEIN 1"/>
    <property type="match status" value="1"/>
</dbReference>
<keyword evidence="1 3" id="KW-0378">Hydrolase</keyword>
<keyword evidence="4" id="KW-1185">Reference proteome</keyword>
<dbReference type="CDD" id="cd07719">
    <property type="entry name" value="arylsulfatase_AtsA-like_MBL-fold"/>
    <property type="match status" value="1"/>
</dbReference>
<evidence type="ECO:0000313" key="3">
    <source>
        <dbReference type="EMBL" id="EMA50923.1"/>
    </source>
</evidence>
<dbReference type="GO" id="GO:0042781">
    <property type="term" value="F:3'-tRNA processing endoribonuclease activity"/>
    <property type="evidence" value="ECO:0007669"/>
    <property type="project" value="TreeGrafter"/>
</dbReference>
<proteinExistence type="predicted"/>
<dbReference type="PANTHER" id="PTHR46018">
    <property type="entry name" value="ZINC PHOSPHODIESTERASE ELAC PROTEIN 1"/>
    <property type="match status" value="1"/>
</dbReference>
<reference evidence="3 4" key="1">
    <citation type="journal article" date="2014" name="PLoS Genet.">
        <title>Phylogenetically driven sequencing of extremely halophilic archaea reveals strategies for static and dynamic osmo-response.</title>
        <authorList>
            <person name="Becker E.A."/>
            <person name="Seitzer P.M."/>
            <person name="Tritt A."/>
            <person name="Larsen D."/>
            <person name="Krusor M."/>
            <person name="Yao A.I."/>
            <person name="Wu D."/>
            <person name="Madern D."/>
            <person name="Eisen J.A."/>
            <person name="Darling A.E."/>
            <person name="Facciotti M.T."/>
        </authorList>
    </citation>
    <scope>NUCLEOTIDE SEQUENCE [LARGE SCALE GENOMIC DNA]</scope>
    <source>
        <strain evidence="3 4">DSM 8989</strain>
    </source>
</reference>
<dbReference type="Pfam" id="PF12706">
    <property type="entry name" value="Lactamase_B_2"/>
    <property type="match status" value="1"/>
</dbReference>
<evidence type="ECO:0000313" key="4">
    <source>
        <dbReference type="Proteomes" id="UP000011625"/>
    </source>
</evidence>
<organism evidence="3 4">
    <name type="scientific">Halococcus salifodinae DSM 8989</name>
    <dbReference type="NCBI Taxonomy" id="1227456"/>
    <lineage>
        <taxon>Archaea</taxon>
        <taxon>Methanobacteriati</taxon>
        <taxon>Methanobacteriota</taxon>
        <taxon>Stenosarchaea group</taxon>
        <taxon>Halobacteria</taxon>
        <taxon>Halobacteriales</taxon>
        <taxon>Halococcaceae</taxon>
        <taxon>Halococcus</taxon>
    </lineage>
</organism>
<sequence>MEITVLGTGSPVPTLERAGTSIAIEIDDETLLVDCGPGTTHRCIEHGVHPAAIETLFFTHQHMDHNADFFHFVIASWSLGRESLTVYGPPGTDRLLAALTDVYREDIAYRKRFYDNTGIEDIEWIETDDDLVVEGEDWRASALRVDHSIETYAYRFDTDAGSFVFSADTTPISSLSEFAAGADVLLQDACVARETTPPRDQQGLVWERLTEPMSDAQADRLSRTHCSPAEAGEIAAEAGVETLVLTHLLPYRDTDAMVEEAASAFGGEIVVAEDGMTLSV</sequence>
<evidence type="ECO:0000259" key="2">
    <source>
        <dbReference type="SMART" id="SM00849"/>
    </source>
</evidence>
<comment type="caution">
    <text evidence="3">The sequence shown here is derived from an EMBL/GenBank/DDBJ whole genome shotgun (WGS) entry which is preliminary data.</text>
</comment>
<dbReference type="Proteomes" id="UP000011625">
    <property type="component" value="Unassembled WGS sequence"/>
</dbReference>
<gene>
    <name evidence="3" type="ORF">C450_14672</name>
</gene>
<dbReference type="InterPro" id="IPR001279">
    <property type="entry name" value="Metallo-B-lactamas"/>
</dbReference>
<dbReference type="AlphaFoldDB" id="M0N045"/>
<feature type="domain" description="Metallo-beta-lactamase" evidence="2">
    <location>
        <begin position="18"/>
        <end position="225"/>
    </location>
</feature>
<dbReference type="EMBL" id="AOME01000070">
    <property type="protein sequence ID" value="EMA50923.1"/>
    <property type="molecule type" value="Genomic_DNA"/>
</dbReference>
<dbReference type="SUPFAM" id="SSF56281">
    <property type="entry name" value="Metallo-hydrolase/oxidoreductase"/>
    <property type="match status" value="1"/>
</dbReference>
<dbReference type="OrthoDB" id="73420at2157"/>
<dbReference type="SMART" id="SM00849">
    <property type="entry name" value="Lactamase_B"/>
    <property type="match status" value="1"/>
</dbReference>
<name>M0N045_9EURY</name>
<dbReference type="InterPro" id="IPR044094">
    <property type="entry name" value="AtsA-like_MBL-fold"/>
</dbReference>
<evidence type="ECO:0000256" key="1">
    <source>
        <dbReference type="ARBA" id="ARBA00022801"/>
    </source>
</evidence>